<dbReference type="RefSeq" id="WP_380205223.1">
    <property type="nucleotide sequence ID" value="NZ_JBHTEK010000001.1"/>
</dbReference>
<evidence type="ECO:0000313" key="2">
    <source>
        <dbReference type="Proteomes" id="UP001596513"/>
    </source>
</evidence>
<comment type="caution">
    <text evidence="1">The sequence shown here is derived from an EMBL/GenBank/DDBJ whole genome shotgun (WGS) entry which is preliminary data.</text>
</comment>
<dbReference type="EMBL" id="JBHTEK010000001">
    <property type="protein sequence ID" value="MFC7669741.1"/>
    <property type="molecule type" value="Genomic_DNA"/>
</dbReference>
<protein>
    <recommendedName>
        <fullName evidence="3">CopG family transcriptional regulator</fullName>
    </recommendedName>
</protein>
<organism evidence="1 2">
    <name type="scientific">Hymenobacter humi</name>
    <dbReference type="NCBI Taxonomy" id="1411620"/>
    <lineage>
        <taxon>Bacteria</taxon>
        <taxon>Pseudomonadati</taxon>
        <taxon>Bacteroidota</taxon>
        <taxon>Cytophagia</taxon>
        <taxon>Cytophagales</taxon>
        <taxon>Hymenobacteraceae</taxon>
        <taxon>Hymenobacter</taxon>
    </lineage>
</organism>
<evidence type="ECO:0008006" key="3">
    <source>
        <dbReference type="Google" id="ProtNLM"/>
    </source>
</evidence>
<sequence length="61" mass="7247">MKHFFTTTTDNRHDAVTKFRLSQHLLYKAQEAARQRHETLSAILRRYLEAYASEQPLKQAE</sequence>
<dbReference type="Proteomes" id="UP001596513">
    <property type="component" value="Unassembled WGS sequence"/>
</dbReference>
<accession>A0ABW2UBB2</accession>
<reference evidence="2" key="1">
    <citation type="journal article" date="2019" name="Int. J. Syst. Evol. Microbiol.">
        <title>The Global Catalogue of Microorganisms (GCM) 10K type strain sequencing project: providing services to taxonomists for standard genome sequencing and annotation.</title>
        <authorList>
            <consortium name="The Broad Institute Genomics Platform"/>
            <consortium name="The Broad Institute Genome Sequencing Center for Infectious Disease"/>
            <person name="Wu L."/>
            <person name="Ma J."/>
        </authorList>
    </citation>
    <scope>NUCLEOTIDE SEQUENCE [LARGE SCALE GENOMIC DNA]</scope>
    <source>
        <strain evidence="2">JCM 19635</strain>
    </source>
</reference>
<proteinExistence type="predicted"/>
<gene>
    <name evidence="1" type="ORF">ACFQT0_22010</name>
</gene>
<evidence type="ECO:0000313" key="1">
    <source>
        <dbReference type="EMBL" id="MFC7669741.1"/>
    </source>
</evidence>
<name>A0ABW2UBB2_9BACT</name>
<keyword evidence="2" id="KW-1185">Reference proteome</keyword>